<protein>
    <submittedName>
        <fullName evidence="3">Uncharacterized protein</fullName>
    </submittedName>
</protein>
<dbReference type="Proteomes" id="UP000481616">
    <property type="component" value="Unassembled WGS sequence"/>
</dbReference>
<dbReference type="EMBL" id="VVYY01000012">
    <property type="protein sequence ID" value="KAA5396700.1"/>
    <property type="molecule type" value="Genomic_DNA"/>
</dbReference>
<reference evidence="4 5" key="1">
    <citation type="journal article" date="2019" name="Nat. Med.">
        <title>A library of human gut bacterial isolates paired with longitudinal multiomics data enables mechanistic microbiome research.</title>
        <authorList>
            <person name="Poyet M."/>
            <person name="Groussin M."/>
            <person name="Gibbons S.M."/>
            <person name="Avila-Pacheco J."/>
            <person name="Jiang X."/>
            <person name="Kearney S.M."/>
            <person name="Perrotta A.R."/>
            <person name="Berdy B."/>
            <person name="Zhao S."/>
            <person name="Lieberman T.D."/>
            <person name="Swanson P.K."/>
            <person name="Smith M."/>
            <person name="Roesemann S."/>
            <person name="Alexander J.E."/>
            <person name="Rich S.A."/>
            <person name="Livny J."/>
            <person name="Vlamakis H."/>
            <person name="Clish C."/>
            <person name="Bullock K."/>
            <person name="Deik A."/>
            <person name="Scott J."/>
            <person name="Pierce K.A."/>
            <person name="Xavier R.J."/>
            <person name="Alm E.J."/>
        </authorList>
    </citation>
    <scope>NUCLEOTIDE SEQUENCE [LARGE SCALE GENOMIC DNA]</scope>
    <source>
        <strain evidence="2 5">BIOML-A1</strain>
        <strain evidence="3 4">BIOML-A4</strain>
    </source>
</reference>
<evidence type="ECO:0000313" key="4">
    <source>
        <dbReference type="Proteomes" id="UP000441162"/>
    </source>
</evidence>
<sequence>MKHIIFILFISLMPASLMLAQNIEEEAQDLNSPKDTVSQVVHETIEEDVKIQATYYQELIAYRDSFKVLKDRYLNLEKVYNKLIWQQQSIEDSLRMYKIQCDDAQRQNKSLMDKTIKSDKALISMASNFIYIPYEAYSVDSIAIPAYESVQDLILKRQYEIRYQLLKNYKEDVSETVKLLNDIFQECNAPFASGGQSNELISKITQSRVYAQYKQYDDWRNTYLGYMLTEVVNYLKAFNKETTPQKIKAKIDELNRCIKTEDSL</sequence>
<dbReference type="RefSeq" id="WP_130054137.1">
    <property type="nucleotide sequence ID" value="NZ_JADNBX010000001.1"/>
</dbReference>
<organism evidence="3 4">
    <name type="scientific">Phocaeicola dorei</name>
    <dbReference type="NCBI Taxonomy" id="357276"/>
    <lineage>
        <taxon>Bacteria</taxon>
        <taxon>Pseudomonadati</taxon>
        <taxon>Bacteroidota</taxon>
        <taxon>Bacteroidia</taxon>
        <taxon>Bacteroidales</taxon>
        <taxon>Bacteroidaceae</taxon>
        <taxon>Phocaeicola</taxon>
    </lineage>
</organism>
<feature type="signal peptide" evidence="1">
    <location>
        <begin position="1"/>
        <end position="20"/>
    </location>
</feature>
<evidence type="ECO:0000313" key="2">
    <source>
        <dbReference type="EMBL" id="KAA5396700.1"/>
    </source>
</evidence>
<accession>A0A6A1ID73</accession>
<evidence type="ECO:0000256" key="1">
    <source>
        <dbReference type="SAM" id="SignalP"/>
    </source>
</evidence>
<name>A0A6A1ID73_9BACT</name>
<feature type="chain" id="PRO_5036162937" evidence="1">
    <location>
        <begin position="21"/>
        <end position="264"/>
    </location>
</feature>
<comment type="caution">
    <text evidence="3">The sequence shown here is derived from an EMBL/GenBank/DDBJ whole genome shotgun (WGS) entry which is preliminary data.</text>
</comment>
<dbReference type="AlphaFoldDB" id="A0A6A1ID73"/>
<dbReference type="Proteomes" id="UP000441162">
    <property type="component" value="Unassembled WGS sequence"/>
</dbReference>
<proteinExistence type="predicted"/>
<keyword evidence="1" id="KW-0732">Signal</keyword>
<evidence type="ECO:0000313" key="3">
    <source>
        <dbReference type="EMBL" id="KAA5404061.1"/>
    </source>
</evidence>
<evidence type="ECO:0000313" key="5">
    <source>
        <dbReference type="Proteomes" id="UP000481616"/>
    </source>
</evidence>
<gene>
    <name evidence="3" type="ORF">F2Y51_13450</name>
    <name evidence="2" type="ORF">F2Y58_14385</name>
</gene>
<dbReference type="EMBL" id="VVZA01000011">
    <property type="protein sequence ID" value="KAA5404061.1"/>
    <property type="molecule type" value="Genomic_DNA"/>
</dbReference>